<accession>A0A2M7SE36</accession>
<dbReference type="InterPro" id="IPR012341">
    <property type="entry name" value="6hp_glycosidase-like_sf"/>
</dbReference>
<gene>
    <name evidence="1" type="ORF">COY52_03065</name>
</gene>
<evidence type="ECO:0000313" key="1">
    <source>
        <dbReference type="EMBL" id="PIZ17795.1"/>
    </source>
</evidence>
<evidence type="ECO:0000313" key="2">
    <source>
        <dbReference type="Proteomes" id="UP000229307"/>
    </source>
</evidence>
<proteinExistence type="predicted"/>
<dbReference type="SUPFAM" id="SSF48208">
    <property type="entry name" value="Six-hairpin glycosidases"/>
    <property type="match status" value="1"/>
</dbReference>
<name>A0A2M7SE36_9BACT</name>
<comment type="caution">
    <text evidence="1">The sequence shown here is derived from an EMBL/GenBank/DDBJ whole genome shotgun (WGS) entry which is preliminary data.</text>
</comment>
<dbReference type="Proteomes" id="UP000229307">
    <property type="component" value="Unassembled WGS sequence"/>
</dbReference>
<evidence type="ECO:0008006" key="3">
    <source>
        <dbReference type="Google" id="ProtNLM"/>
    </source>
</evidence>
<dbReference type="AlphaFoldDB" id="A0A2M7SE36"/>
<protein>
    <recommendedName>
        <fullName evidence="3">Alpha-L-rhamnosidase six-hairpin glycosidase domain-containing protein</fullName>
    </recommendedName>
</protein>
<dbReference type="InterPro" id="IPR008928">
    <property type="entry name" value="6-hairpin_glycosidase_sf"/>
</dbReference>
<dbReference type="GO" id="GO:0005975">
    <property type="term" value="P:carbohydrate metabolic process"/>
    <property type="evidence" value="ECO:0007669"/>
    <property type="project" value="InterPro"/>
</dbReference>
<dbReference type="EMBL" id="PFMR01000086">
    <property type="protein sequence ID" value="PIZ17795.1"/>
    <property type="molecule type" value="Genomic_DNA"/>
</dbReference>
<organism evidence="1 2">
    <name type="scientific">Candidatus Desantisbacteria bacterium CG_4_10_14_0_8_um_filter_48_22</name>
    <dbReference type="NCBI Taxonomy" id="1974543"/>
    <lineage>
        <taxon>Bacteria</taxon>
        <taxon>Candidatus Desantisiibacteriota</taxon>
    </lineage>
</organism>
<dbReference type="Gene3D" id="1.50.10.10">
    <property type="match status" value="1"/>
</dbReference>
<reference evidence="2" key="1">
    <citation type="submission" date="2017-09" db="EMBL/GenBank/DDBJ databases">
        <title>Depth-based differentiation of microbial function through sediment-hosted aquifers and enrichment of novel symbionts in the deep terrestrial subsurface.</title>
        <authorList>
            <person name="Probst A.J."/>
            <person name="Ladd B."/>
            <person name="Jarett J.K."/>
            <person name="Geller-Mcgrath D.E."/>
            <person name="Sieber C.M.K."/>
            <person name="Emerson J.B."/>
            <person name="Anantharaman K."/>
            <person name="Thomas B.C."/>
            <person name="Malmstrom R."/>
            <person name="Stieglmeier M."/>
            <person name="Klingl A."/>
            <person name="Woyke T."/>
            <person name="Ryan C.M."/>
            <person name="Banfield J.F."/>
        </authorList>
    </citation>
    <scope>NUCLEOTIDE SEQUENCE [LARGE SCALE GENOMIC DNA]</scope>
</reference>
<sequence length="514" mass="58605">METKITTGTKRYDDFLEGLKKIVAGDRQSFTVDGKTVNMNPCWLRDHVHEMKGYKYWEKEVRSGLDHFLQRQTPKGFFYEMIVGKDDIHTRMVTPECVQIDEKNSLGYVRLEIEADVEYLMAEGVYSAWQATGDTDWLREQVDRVEKGIEYCLNDQKRFCKGHLLVKRAFTIDTWDFTYGVPNNNRRIEDSTPMAIMHGDNSGIYEACVLLAKMFAEFASFDRVKYWQEKAEDFKLRTNKVCWNGKYYTHQVHMGTPLDTGVNEKDILSLSNTYDINRGLPDQKMAASIINEYIKRRKDTQGKYFAEWFSINPPYPEFSGYKAEQYINGGPAGFVAGELAKAALDHGFESYALDILDRLQALWKKDGTIYFLYTPDGKDQGGGPRGWGAAAIISAIIEGLAGIKDQSCLFERIKLSPKWVSVKEEQASVSAAYGASEQSVNYEYSQKGSVISMVVEGSKTREIEFHVMIPEGKKAKKVVCAGKIPQFTTQKIEKSSYVDFIHKGSGRMEVHIEF</sequence>